<evidence type="ECO:0000313" key="1">
    <source>
        <dbReference type="EMBL" id="CAG6676449.1"/>
    </source>
</evidence>
<dbReference type="EMBL" id="HBUF01239831">
    <property type="protein sequence ID" value="CAG6676449.1"/>
    <property type="molecule type" value="Transcribed_RNA"/>
</dbReference>
<reference evidence="1" key="1">
    <citation type="submission" date="2021-05" db="EMBL/GenBank/DDBJ databases">
        <authorList>
            <person name="Alioto T."/>
            <person name="Alioto T."/>
            <person name="Gomez Garrido J."/>
        </authorList>
    </citation>
    <scope>NUCLEOTIDE SEQUENCE</scope>
</reference>
<protein>
    <submittedName>
        <fullName evidence="1">Uncharacterized protein</fullName>
    </submittedName>
</protein>
<sequence>MQCGIFVGFFKRNRFKLNLFEARWLKKDKLKVGISRYIIYKYQLVNSRYYHLSSNARWTFCLYILCCVHVCGLWQLNVLLVTFPSEKCNLSIKSGFKFEGHRFHGES</sequence>
<organism evidence="1">
    <name type="scientific">Cacopsylla melanoneura</name>
    <dbReference type="NCBI Taxonomy" id="428564"/>
    <lineage>
        <taxon>Eukaryota</taxon>
        <taxon>Metazoa</taxon>
        <taxon>Ecdysozoa</taxon>
        <taxon>Arthropoda</taxon>
        <taxon>Hexapoda</taxon>
        <taxon>Insecta</taxon>
        <taxon>Pterygota</taxon>
        <taxon>Neoptera</taxon>
        <taxon>Paraneoptera</taxon>
        <taxon>Hemiptera</taxon>
        <taxon>Sternorrhyncha</taxon>
        <taxon>Psylloidea</taxon>
        <taxon>Psyllidae</taxon>
        <taxon>Psyllinae</taxon>
        <taxon>Cacopsylla</taxon>
    </lineage>
</organism>
<name>A0A8D8SV04_9HEMI</name>
<dbReference type="AlphaFoldDB" id="A0A8D8SV04"/>
<accession>A0A8D8SV04</accession>
<proteinExistence type="predicted"/>